<dbReference type="eggNOG" id="ENOG502QREF">
    <property type="taxonomic scope" value="Eukaryota"/>
</dbReference>
<dbReference type="Proteomes" id="UP000001996">
    <property type="component" value="Unassembled WGS sequence"/>
</dbReference>
<keyword evidence="2 6" id="KW-0812">Transmembrane</keyword>
<dbReference type="Pfam" id="PF04991">
    <property type="entry name" value="LicD"/>
    <property type="match status" value="1"/>
</dbReference>
<evidence type="ECO:0000256" key="6">
    <source>
        <dbReference type="SAM" id="Phobius"/>
    </source>
</evidence>
<organism evidence="8 9">
    <name type="scientific">Lodderomyces elongisporus (strain ATCC 11503 / CBS 2605 / JCM 1781 / NBRC 1676 / NRRL YB-4239)</name>
    <name type="common">Yeast</name>
    <name type="synonym">Saccharomyces elongisporus</name>
    <dbReference type="NCBI Taxonomy" id="379508"/>
    <lineage>
        <taxon>Eukaryota</taxon>
        <taxon>Fungi</taxon>
        <taxon>Dikarya</taxon>
        <taxon>Ascomycota</taxon>
        <taxon>Saccharomycotina</taxon>
        <taxon>Pichiomycetes</taxon>
        <taxon>Debaryomycetaceae</taxon>
        <taxon>Candida/Lodderomyces clade</taxon>
        <taxon>Lodderomyces</taxon>
    </lineage>
</organism>
<evidence type="ECO:0000256" key="2">
    <source>
        <dbReference type="ARBA" id="ARBA00022692"/>
    </source>
</evidence>
<dbReference type="FunCoup" id="A5E7X1">
    <property type="interactions" value="99"/>
</dbReference>
<evidence type="ECO:0000256" key="3">
    <source>
        <dbReference type="ARBA" id="ARBA00022989"/>
    </source>
</evidence>
<dbReference type="InterPro" id="IPR007074">
    <property type="entry name" value="LicD/FKTN/FKRP_NTP_transf"/>
</dbReference>
<evidence type="ECO:0000256" key="4">
    <source>
        <dbReference type="ARBA" id="ARBA00023136"/>
    </source>
</evidence>
<dbReference type="AlphaFoldDB" id="A5E7X1"/>
<protein>
    <recommendedName>
        <fullName evidence="7">LicD/FKTN/FKRP nucleotidyltransferase domain-containing protein</fullName>
    </recommendedName>
</protein>
<keyword evidence="4 6" id="KW-0472">Membrane</keyword>
<dbReference type="GO" id="GO:0009100">
    <property type="term" value="P:glycoprotein metabolic process"/>
    <property type="evidence" value="ECO:0007669"/>
    <property type="project" value="UniProtKB-ARBA"/>
</dbReference>
<dbReference type="PANTHER" id="PTHR15407">
    <property type="entry name" value="FUKUTIN-RELATED"/>
    <property type="match status" value="1"/>
</dbReference>
<evidence type="ECO:0000313" key="9">
    <source>
        <dbReference type="Proteomes" id="UP000001996"/>
    </source>
</evidence>
<feature type="transmembrane region" description="Helical" evidence="6">
    <location>
        <begin position="73"/>
        <end position="91"/>
    </location>
</feature>
<keyword evidence="3 6" id="KW-1133">Transmembrane helix</keyword>
<comment type="subcellular location">
    <subcellularLocation>
        <location evidence="1">Membrane</location>
        <topology evidence="1">Single-pass membrane protein</topology>
    </subcellularLocation>
</comment>
<keyword evidence="9" id="KW-1185">Reference proteome</keyword>
<evidence type="ECO:0000313" key="8">
    <source>
        <dbReference type="EMBL" id="EDK47529.1"/>
    </source>
</evidence>
<evidence type="ECO:0000259" key="7">
    <source>
        <dbReference type="Pfam" id="PF04991"/>
    </source>
</evidence>
<feature type="domain" description="LicD/FKTN/FKRP nucleotidyltransferase" evidence="7">
    <location>
        <begin position="553"/>
        <end position="665"/>
    </location>
</feature>
<dbReference type="HOGENOM" id="CLU_008074_1_0_1"/>
<dbReference type="OMA" id="FTLAMYY"/>
<dbReference type="EMBL" id="CH981534">
    <property type="protein sequence ID" value="EDK47529.1"/>
    <property type="molecule type" value="Genomic_DNA"/>
</dbReference>
<sequence>MAATHPYRQLSYNGIKPHHSPLLLISSNHNNHNNNHHHHQNIFGTLQSTFIKFLNRICIKLGINREHRRNIQLLILTVLIFCITFLLVLFTPNREKILDMLLSSPGTIINQFGSMYDKIEVNINSTEEATFNKNLNNLLQNKLEDEEKNTKPGKLWVLQNGIYNKMSEIPVPSYFYSKKETKPEVQPFDSRFTLAMYYNYINKVLLSKKTETSGISETRSETSETSEPSDRISVPSNWIDWKDLSSLYPYILALELDKLLCSDLDSHNDHDLIKGKEEAKVEKEKAWEKEKEKKKELEKEKEKKEKEKEKEKNENDQKGLQKRDLKHYGEVFDHERWCVPDSNLSPDHNDGHKLHPGFNVFRPPGRMTESKYRYAGQSYLYSFAPPPSQIVFLTDKGPISVDTDSNLGLLNNQLPEQYVADSSSSTKINLVKEFQTLKNNYNLDETKLISSYHHNIPEEHFKFNQTQALADLEKRIALGEKLNQREINYKESLEFSIDKIKNSHPGKYFYEAKLMGTNHGDHYDWRFFNKMLLMSREQAMTLHHLVRAWLSFTRQNGITTWIAHGSLLSWYWNGMNFPWDFDIDVQVPIRDLHLLSMNFNQSLIVEDPTEGTGRYFLDCGSYVGLREKNNGNNAIDARFIDVDTGMYVDITALAVSNTKAEEKYWKDNLPLHVKINENDWTELNTVMKLYNCRNNHFYSYDEISPLVKTVADGEIAYIPAKWENMLKREYRLGMTQPKFEKHVWLDKLRIWVPEEDVYYFLRNKTSWIEYYSKPALERNGVDSNGNPILPSYCLTEEEKAELRKFHNPFKDPAYLYALRDSHLEAIKNATLQDMEAFLLKDELLLTYISSRRFTWFHMDEMENKLLAGDVGESVLGLAKELVVESGTNLELEKHIRTGSMMFDPFLYNMVMRGESFELRIENVQRLMSLNQE</sequence>
<proteinExistence type="predicted"/>
<dbReference type="GO" id="GO:0016020">
    <property type="term" value="C:membrane"/>
    <property type="evidence" value="ECO:0007669"/>
    <property type="project" value="UniProtKB-SubCell"/>
</dbReference>
<name>A5E7X1_LODEL</name>
<dbReference type="InParanoid" id="A5E7X1"/>
<feature type="region of interest" description="Disordered" evidence="5">
    <location>
        <begin position="279"/>
        <end position="322"/>
    </location>
</feature>
<dbReference type="PANTHER" id="PTHR15407:SF28">
    <property type="entry name" value="RIBITOL-5-PHOSPHATE TRANSFERASE FKTN"/>
    <property type="match status" value="1"/>
</dbReference>
<feature type="region of interest" description="Disordered" evidence="5">
    <location>
        <begin position="212"/>
        <end position="232"/>
    </location>
</feature>
<accession>A5E7X1</accession>
<evidence type="ECO:0000256" key="1">
    <source>
        <dbReference type="ARBA" id="ARBA00004167"/>
    </source>
</evidence>
<dbReference type="OrthoDB" id="444255at2759"/>
<dbReference type="VEuPathDB" id="FungiDB:LELG_05710"/>
<dbReference type="InterPro" id="IPR009644">
    <property type="entry name" value="FKTN/MNN4/W02B3.4-1"/>
</dbReference>
<dbReference type="GeneID" id="5230222"/>
<dbReference type="KEGG" id="lel:PVL30_004464"/>
<evidence type="ECO:0000256" key="5">
    <source>
        <dbReference type="SAM" id="MobiDB-lite"/>
    </source>
</evidence>
<reference evidence="8 9" key="1">
    <citation type="journal article" date="2009" name="Nature">
        <title>Evolution of pathogenicity and sexual reproduction in eight Candida genomes.</title>
        <authorList>
            <person name="Butler G."/>
            <person name="Rasmussen M.D."/>
            <person name="Lin M.F."/>
            <person name="Santos M.A."/>
            <person name="Sakthikumar S."/>
            <person name="Munro C.A."/>
            <person name="Rheinbay E."/>
            <person name="Grabherr M."/>
            <person name="Forche A."/>
            <person name="Reedy J.L."/>
            <person name="Agrafioti I."/>
            <person name="Arnaud M.B."/>
            <person name="Bates S."/>
            <person name="Brown A.J."/>
            <person name="Brunke S."/>
            <person name="Costanzo M.C."/>
            <person name="Fitzpatrick D.A."/>
            <person name="de Groot P.W."/>
            <person name="Harris D."/>
            <person name="Hoyer L.L."/>
            <person name="Hube B."/>
            <person name="Klis F.M."/>
            <person name="Kodira C."/>
            <person name="Lennard N."/>
            <person name="Logue M.E."/>
            <person name="Martin R."/>
            <person name="Neiman A.M."/>
            <person name="Nikolaou E."/>
            <person name="Quail M.A."/>
            <person name="Quinn J."/>
            <person name="Santos M.C."/>
            <person name="Schmitzberger F.F."/>
            <person name="Sherlock G."/>
            <person name="Shah P."/>
            <person name="Silverstein K.A."/>
            <person name="Skrzypek M.S."/>
            <person name="Soll D."/>
            <person name="Staggs R."/>
            <person name="Stansfield I."/>
            <person name="Stumpf M.P."/>
            <person name="Sudbery P.E."/>
            <person name="Srikantha T."/>
            <person name="Zeng Q."/>
            <person name="Berman J."/>
            <person name="Berriman M."/>
            <person name="Heitman J."/>
            <person name="Gow N.A."/>
            <person name="Lorenz M.C."/>
            <person name="Birren B.W."/>
            <person name="Kellis M."/>
            <person name="Cuomo C.A."/>
        </authorList>
    </citation>
    <scope>NUCLEOTIDE SEQUENCE [LARGE SCALE GENOMIC DNA]</scope>
    <source>
        <strain evidence="9">ATCC 11503 / BCRC 21390 / CBS 2605 / JCM 1781 / NBRC 1676 / NRRL YB-4239</strain>
    </source>
</reference>
<gene>
    <name evidence="8" type="ORF">LELG_05710</name>
</gene>